<evidence type="ECO:0000259" key="3">
    <source>
        <dbReference type="Pfam" id="PF00501"/>
    </source>
</evidence>
<dbReference type="PANTHER" id="PTHR43201">
    <property type="entry name" value="ACYL-COA SYNTHETASE"/>
    <property type="match status" value="1"/>
</dbReference>
<dbReference type="Gene3D" id="3.40.50.12780">
    <property type="entry name" value="N-terminal domain of ligase-like"/>
    <property type="match status" value="1"/>
</dbReference>
<accession>A0A1B7LFG9</accession>
<dbReference type="Pfam" id="PF13193">
    <property type="entry name" value="AMP-binding_C"/>
    <property type="match status" value="1"/>
</dbReference>
<dbReference type="InterPro" id="IPR025110">
    <property type="entry name" value="AMP-bd_C"/>
</dbReference>
<keyword evidence="2" id="KW-0436">Ligase</keyword>
<dbReference type="SUPFAM" id="SSF56801">
    <property type="entry name" value="Acetyl-CoA synthetase-like"/>
    <property type="match status" value="1"/>
</dbReference>
<dbReference type="InterPro" id="IPR020845">
    <property type="entry name" value="AMP-binding_CS"/>
</dbReference>
<dbReference type="GO" id="GO:0031956">
    <property type="term" value="F:medium-chain fatty acid-CoA ligase activity"/>
    <property type="evidence" value="ECO:0007669"/>
    <property type="project" value="TreeGrafter"/>
</dbReference>
<evidence type="ECO:0000256" key="1">
    <source>
        <dbReference type="ARBA" id="ARBA00006432"/>
    </source>
</evidence>
<dbReference type="FunFam" id="3.30.300.30:FF:000008">
    <property type="entry name" value="2,3-dihydroxybenzoate-AMP ligase"/>
    <property type="match status" value="1"/>
</dbReference>
<dbReference type="InterPro" id="IPR042099">
    <property type="entry name" value="ANL_N_sf"/>
</dbReference>
<gene>
    <name evidence="5" type="ORF">A6M21_09365</name>
</gene>
<organism evidence="5 6">
    <name type="scientific">Desulfotomaculum copahuensis</name>
    <dbReference type="NCBI Taxonomy" id="1838280"/>
    <lineage>
        <taxon>Bacteria</taxon>
        <taxon>Bacillati</taxon>
        <taxon>Bacillota</taxon>
        <taxon>Clostridia</taxon>
        <taxon>Eubacteriales</taxon>
        <taxon>Desulfotomaculaceae</taxon>
        <taxon>Desulfotomaculum</taxon>
    </lineage>
</organism>
<proteinExistence type="inferred from homology"/>
<evidence type="ECO:0000313" key="5">
    <source>
        <dbReference type="EMBL" id="OAT82401.1"/>
    </source>
</evidence>
<dbReference type="GO" id="GO:0006631">
    <property type="term" value="P:fatty acid metabolic process"/>
    <property type="evidence" value="ECO:0007669"/>
    <property type="project" value="TreeGrafter"/>
</dbReference>
<dbReference type="EMBL" id="LYVF01000137">
    <property type="protein sequence ID" value="OAT82401.1"/>
    <property type="molecule type" value="Genomic_DNA"/>
</dbReference>
<dbReference type="PROSITE" id="PS00455">
    <property type="entry name" value="AMP_BINDING"/>
    <property type="match status" value="1"/>
</dbReference>
<comment type="similarity">
    <text evidence="1">Belongs to the ATP-dependent AMP-binding enzyme family.</text>
</comment>
<feature type="domain" description="AMP-binding enzyme C-terminal" evidence="4">
    <location>
        <begin position="408"/>
        <end position="483"/>
    </location>
</feature>
<dbReference type="Proteomes" id="UP000078532">
    <property type="component" value="Unassembled WGS sequence"/>
</dbReference>
<reference evidence="5 6" key="1">
    <citation type="submission" date="2016-04" db="EMBL/GenBank/DDBJ databases">
        <authorList>
            <person name="Evans L.H."/>
            <person name="Alamgir A."/>
            <person name="Owens N."/>
            <person name="Weber N.D."/>
            <person name="Virtaneva K."/>
            <person name="Barbian K."/>
            <person name="Babar A."/>
            <person name="Rosenke K."/>
        </authorList>
    </citation>
    <scope>NUCLEOTIDE SEQUENCE [LARGE SCALE GENOMIC DNA]</scope>
    <source>
        <strain evidence="5 6">LMa1</strain>
    </source>
</reference>
<comment type="caution">
    <text evidence="5">The sequence shown here is derived from an EMBL/GenBank/DDBJ whole genome shotgun (WGS) entry which is preliminary data.</text>
</comment>
<keyword evidence="6" id="KW-1185">Reference proteome</keyword>
<sequence>MTGRAFLSPEREGFAGEGYRYTFRQVNNRVNQFACFLAEQKTGRGDRMAILCKNNQHFATAFYAAAKTGVVTVPLSWRLTASELSYILADCGASILLYDCEFSQLVEQLKQVPAIRNLVRVGGSGAGIEFEEALAGRRTEEPETTAGGEDPAIIMYTSGTTGRPKGAILSHNNLYQASIGLTYTLDWRLGDRFLSVAPLFHIGGLAPIIANVHKGCTTIFLPNFDPVEVWRLIAAEKINFMMSVPLMIAVMIRVPEASTTDLSSLRFIICGGAPVPESLIKTYYEKGIKVYQVYGISEYTGAVSFWTHEMGLEKCNSMGKPVFHGSVKIIDWHTGRELPAGEVGEIVCGGRQVFKGYWNNPGATGSVLKDGWYHSGDLGKKDEDGFIYVVDRLKDMIISGGENIYPAELEMVIGRHPAVAEVAVVGVPDSKWGEVPLAYVVKKPGVDLTDAEIFALCRENLAGYKCVKAVRIVDALPRNAVGKILKKELRERAR</sequence>
<dbReference type="Pfam" id="PF00501">
    <property type="entry name" value="AMP-binding"/>
    <property type="match status" value="1"/>
</dbReference>
<dbReference type="STRING" id="1838280.A6M21_09365"/>
<evidence type="ECO:0000256" key="2">
    <source>
        <dbReference type="ARBA" id="ARBA00022598"/>
    </source>
</evidence>
<dbReference type="Gene3D" id="3.30.300.30">
    <property type="match status" value="1"/>
</dbReference>
<protein>
    <submittedName>
        <fullName evidence="5">AMP-dependent synthetase</fullName>
    </submittedName>
</protein>
<dbReference type="NCBIfam" id="NF004837">
    <property type="entry name" value="PRK06187.1"/>
    <property type="match status" value="1"/>
</dbReference>
<dbReference type="AlphaFoldDB" id="A0A1B7LFG9"/>
<name>A0A1B7LFG9_9FIRM</name>
<dbReference type="PANTHER" id="PTHR43201:SF5">
    <property type="entry name" value="MEDIUM-CHAIN ACYL-COA LIGASE ACSF2, MITOCHONDRIAL"/>
    <property type="match status" value="1"/>
</dbReference>
<feature type="domain" description="AMP-dependent synthetase/ligase" evidence="3">
    <location>
        <begin position="9"/>
        <end position="358"/>
    </location>
</feature>
<dbReference type="InterPro" id="IPR045851">
    <property type="entry name" value="AMP-bd_C_sf"/>
</dbReference>
<evidence type="ECO:0000259" key="4">
    <source>
        <dbReference type="Pfam" id="PF13193"/>
    </source>
</evidence>
<dbReference type="InterPro" id="IPR000873">
    <property type="entry name" value="AMP-dep_synth/lig_dom"/>
</dbReference>
<evidence type="ECO:0000313" key="6">
    <source>
        <dbReference type="Proteomes" id="UP000078532"/>
    </source>
</evidence>